<dbReference type="AlphaFoldDB" id="A0A1C9C7S3"/>
<dbReference type="RefSeq" id="YP_009293739.1">
    <property type="nucleotide sequence ID" value="NC_031144.1"/>
</dbReference>
<dbReference type="GeneID" id="29069546"/>
<proteinExistence type="predicted"/>
<dbReference type="EMBL" id="KX284709">
    <property type="protein sequence ID" value="AOM64421.1"/>
    <property type="molecule type" value="Genomic_DNA"/>
</dbReference>
<accession>A0A1C9C7S3</accession>
<keyword evidence="1" id="KW-0934">Plastid</keyword>
<gene>
    <name evidence="1" type="primary">orf6</name>
    <name evidence="1" type="ORF">Rhodyp_143</name>
</gene>
<protein>
    <submittedName>
        <fullName evidence="1">Uncharacterized protein</fullName>
    </submittedName>
</protein>
<sequence length="179" mass="21351">MNSDNQKHSITQYFNKMHEKAKIKNKIDLLLISIEALDQYLWNNIFSSKYKDKINEGTIMFKIRCNNLNIHPKYNQKCEFRHATNSMSRIYEAITNQSIQNTAQIILTSYIKNKPCKLTSQYIRRFGYIYKKTQSFYIDLSYNTYSSIKEKAIINLYIFNKISQEEGFYGLIKYLDLNK</sequence>
<geneLocation type="plastid" evidence="1"/>
<organism evidence="1">
    <name type="scientific">Rhodymenia pseudopalmata</name>
    <name type="common">Red alga</name>
    <dbReference type="NCBI Taxonomy" id="31502"/>
    <lineage>
        <taxon>Eukaryota</taxon>
        <taxon>Rhodophyta</taxon>
        <taxon>Florideophyceae</taxon>
        <taxon>Rhodymeniophycidae</taxon>
        <taxon>Rhodymeniales</taxon>
        <taxon>Rhodymeniaceae</taxon>
        <taxon>Rhodymenia</taxon>
    </lineage>
</organism>
<name>A0A1C9C7S3_RHOPU</name>
<evidence type="ECO:0000313" key="1">
    <source>
        <dbReference type="EMBL" id="AOM64421.1"/>
    </source>
</evidence>
<reference evidence="1" key="1">
    <citation type="journal article" date="2016" name="BMC Biol.">
        <title>Parallel evolution of highly conserved plastid genome architecture in red seaweeds and seed plants.</title>
        <authorList>
            <person name="Lee J."/>
            <person name="Cho C.H."/>
            <person name="Park S.I."/>
            <person name="Choi J.W."/>
            <person name="Song H.S."/>
            <person name="West J.A."/>
            <person name="Bhattacharya D."/>
            <person name="Yoon H.S."/>
        </authorList>
    </citation>
    <scope>NUCLEOTIDE SEQUENCE</scope>
</reference>